<protein>
    <submittedName>
        <fullName evidence="1">Uncharacterized protein</fullName>
    </submittedName>
</protein>
<dbReference type="GeneID" id="37624366"/>
<accession>A0A345UAI3</accession>
<keyword evidence="1" id="KW-0934">Plastid</keyword>
<dbReference type="RefSeq" id="YP_009511592.1">
    <property type="nucleotide sequence ID" value="NC_039145.1"/>
</dbReference>
<proteinExistence type="predicted"/>
<geneLocation type="chloroplast" evidence="1"/>
<sequence>MFQLYLALIILFLLPLCYLITNSILEIRTQIFILREIKPSKNLKELQENDILCLRTVYFKRKKWLSYISMLEFYINKSQNNEKTVEYHKQIKLCHTYMKLEKFII</sequence>
<name>A0A345UAI3_9FLOR</name>
<keyword evidence="1" id="KW-0150">Chloroplast</keyword>
<dbReference type="EMBL" id="MH396016">
    <property type="protein sequence ID" value="AXI97469.1"/>
    <property type="molecule type" value="Genomic_DNA"/>
</dbReference>
<dbReference type="AlphaFoldDB" id="A0A345UAI3"/>
<organism evidence="1">
    <name type="scientific">Melanthalia intermedia</name>
    <dbReference type="NCBI Taxonomy" id="172989"/>
    <lineage>
        <taxon>Eukaryota</taxon>
        <taxon>Rhodophyta</taxon>
        <taxon>Florideophyceae</taxon>
        <taxon>Rhodymeniophycidae</taxon>
        <taxon>Gracilariales</taxon>
        <taxon>Gracilariaceae</taxon>
        <taxon>Melanthalia</taxon>
    </lineage>
</organism>
<evidence type="ECO:0000313" key="1">
    <source>
        <dbReference type="EMBL" id="AXI97469.1"/>
    </source>
</evidence>
<gene>
    <name evidence="1" type="primary">orf105</name>
</gene>
<reference evidence="1" key="1">
    <citation type="submission" date="2018-05" db="EMBL/GenBank/DDBJ databases">
        <title>Organellar genomes of Gracilariaceae.</title>
        <authorList>
            <person name="Iha C."/>
            <person name="Oliveira M.C."/>
        </authorList>
    </citation>
    <scope>NUCLEOTIDE SEQUENCE</scope>
</reference>